<keyword evidence="1" id="KW-0812">Transmembrane</keyword>
<reference evidence="2" key="1">
    <citation type="journal article" date="2021" name="Proc. Natl. Acad. Sci. U.S.A.">
        <title>Global biogeography of chemosynthetic symbionts reveals both localized and globally distributed symbiont groups. .</title>
        <authorList>
            <person name="Osvatic J.T."/>
            <person name="Wilkins L.G.E."/>
            <person name="Leibrecht L."/>
            <person name="Leray M."/>
            <person name="Zauner S."/>
            <person name="Polzin J."/>
            <person name="Camacho Y."/>
            <person name="Gros O."/>
            <person name="van Gils J.A."/>
            <person name="Eisen J.A."/>
            <person name="Petersen J.M."/>
            <person name="Yuen B."/>
        </authorList>
    </citation>
    <scope>NUCLEOTIDE SEQUENCE</scope>
    <source>
        <strain evidence="2">MAGL173</strain>
    </source>
</reference>
<sequence>MISKILLTLAVIGVAWLVIRHRQQSLNEPARITRPVAKEKSSNRSIKWLSYGLLALMISSSLIYLGWQVEQGYRLVTVRVVDAQTGRSVSYIARRMDVDDRHFVTQDGREIIVADGERIELSAYNPQQLP</sequence>
<name>A0A9E4K221_9GAMM</name>
<gene>
    <name evidence="2" type="ORF">JAZ04_05000</name>
</gene>
<evidence type="ECO:0000313" key="3">
    <source>
        <dbReference type="Proteomes" id="UP000886687"/>
    </source>
</evidence>
<dbReference type="EMBL" id="JAEPDI010000002">
    <property type="protein sequence ID" value="MCG7938202.1"/>
    <property type="molecule type" value="Genomic_DNA"/>
</dbReference>
<comment type="caution">
    <text evidence="2">The sequence shown here is derived from an EMBL/GenBank/DDBJ whole genome shotgun (WGS) entry which is preliminary data.</text>
</comment>
<organism evidence="2 3">
    <name type="scientific">Candidatus Thiodiazotropha lotti</name>
    <dbReference type="NCBI Taxonomy" id="2792787"/>
    <lineage>
        <taxon>Bacteria</taxon>
        <taxon>Pseudomonadati</taxon>
        <taxon>Pseudomonadota</taxon>
        <taxon>Gammaproteobacteria</taxon>
        <taxon>Chromatiales</taxon>
        <taxon>Sedimenticolaceae</taxon>
        <taxon>Candidatus Thiodiazotropha</taxon>
    </lineage>
</organism>
<protein>
    <submittedName>
        <fullName evidence="2">Antitermination protein NusG</fullName>
    </submittedName>
</protein>
<keyword evidence="1" id="KW-1133">Transmembrane helix</keyword>
<feature type="transmembrane region" description="Helical" evidence="1">
    <location>
        <begin position="48"/>
        <end position="67"/>
    </location>
</feature>
<evidence type="ECO:0000256" key="1">
    <source>
        <dbReference type="SAM" id="Phobius"/>
    </source>
</evidence>
<evidence type="ECO:0000313" key="2">
    <source>
        <dbReference type="EMBL" id="MCG7938202.1"/>
    </source>
</evidence>
<proteinExistence type="predicted"/>
<accession>A0A9E4K221</accession>
<dbReference type="AlphaFoldDB" id="A0A9E4K221"/>
<dbReference type="Proteomes" id="UP000886687">
    <property type="component" value="Unassembled WGS sequence"/>
</dbReference>
<keyword evidence="1" id="KW-0472">Membrane</keyword>